<evidence type="ECO:0000256" key="1">
    <source>
        <dbReference type="ARBA" id="ARBA00004561"/>
    </source>
</evidence>
<dbReference type="GO" id="GO:0009289">
    <property type="term" value="C:pilus"/>
    <property type="evidence" value="ECO:0007669"/>
    <property type="project" value="UniProtKB-SubCell"/>
</dbReference>
<keyword evidence="3 5" id="KW-0732">Signal</keyword>
<dbReference type="InterPro" id="IPR029141">
    <property type="entry name" value="FimA_N"/>
</dbReference>
<feature type="domain" description="Major fimbrial subunit protein N-terminal" evidence="6">
    <location>
        <begin position="60"/>
        <end position="177"/>
    </location>
</feature>
<reference evidence="7 8" key="1">
    <citation type="submission" date="2016-02" db="EMBL/GenBank/DDBJ databases">
        <authorList>
            <person name="Wen L."/>
            <person name="He K."/>
            <person name="Yang H."/>
        </authorList>
    </citation>
    <scope>NUCLEOTIDE SEQUENCE [LARGE SCALE GENOMIC DNA]</scope>
    <source>
        <strain evidence="7 8">GED7880</strain>
    </source>
</reference>
<evidence type="ECO:0000313" key="8">
    <source>
        <dbReference type="Proteomes" id="UP000070093"/>
    </source>
</evidence>
<organism evidence="7 8">
    <name type="scientific">Prevotella bivia</name>
    <dbReference type="NCBI Taxonomy" id="28125"/>
    <lineage>
        <taxon>Bacteria</taxon>
        <taxon>Pseudomonadati</taxon>
        <taxon>Bacteroidota</taxon>
        <taxon>Bacteroidia</taxon>
        <taxon>Bacteroidales</taxon>
        <taxon>Prevotellaceae</taxon>
        <taxon>Prevotella</taxon>
    </lineage>
</organism>
<proteinExistence type="inferred from homology"/>
<dbReference type="EMBL" id="LTAG01000108">
    <property type="protein sequence ID" value="KXO15358.1"/>
    <property type="molecule type" value="Genomic_DNA"/>
</dbReference>
<evidence type="ECO:0000259" key="6">
    <source>
        <dbReference type="Pfam" id="PF06321"/>
    </source>
</evidence>
<evidence type="ECO:0000313" key="7">
    <source>
        <dbReference type="EMBL" id="KXO15358.1"/>
    </source>
</evidence>
<feature type="chain" id="PRO_5007480943" description="Major fimbrial subunit protein N-terminal domain-containing protein" evidence="5">
    <location>
        <begin position="22"/>
        <end position="487"/>
    </location>
</feature>
<dbReference type="STRING" id="28125.HMPREF3202_01833"/>
<dbReference type="RefSeq" id="WP_061315342.1">
    <property type="nucleotide sequence ID" value="NZ_KQ965706.1"/>
</dbReference>
<evidence type="ECO:0000256" key="5">
    <source>
        <dbReference type="SAM" id="SignalP"/>
    </source>
</evidence>
<evidence type="ECO:0000256" key="2">
    <source>
        <dbReference type="ARBA" id="ARBA00006011"/>
    </source>
</evidence>
<dbReference type="PATRIC" id="fig|28125.4.peg.1822"/>
<keyword evidence="4" id="KW-0281">Fimbrium</keyword>
<comment type="subcellular location">
    <subcellularLocation>
        <location evidence="1">Fimbrium</location>
    </subcellularLocation>
</comment>
<dbReference type="AlphaFoldDB" id="A0A137SS79"/>
<gene>
    <name evidence="7" type="ORF">HMPREF3202_01833</name>
</gene>
<accession>A0A137SS79</accession>
<evidence type="ECO:0000256" key="3">
    <source>
        <dbReference type="ARBA" id="ARBA00022729"/>
    </source>
</evidence>
<comment type="caution">
    <text evidence="7">The sequence shown here is derived from an EMBL/GenBank/DDBJ whole genome shotgun (WGS) entry which is preliminary data.</text>
</comment>
<dbReference type="Proteomes" id="UP000070093">
    <property type="component" value="Unassembled WGS sequence"/>
</dbReference>
<sequence length="487" mass="53897">MKKILITVGVVALFLSSCSNESLLPNDTQQGKELVGTRSNRLSFDVALPGGEPITYAEIQTAQEKKVNRLDVYQFATGSNGKLEAVYNNVTLTPSGTGYKVTIEALGSGSKQFFFVANNEGSNNGGAPSVENLTLGSITAADFKKKITKELNGKQLNGSPLLMTAEVADVALKTGDVGKKAELTRVMSRLDIVNYEPLLTISRVRLENCKDRNYLFAQTTGSQVPADAKVVALPEAILPIAPATNGAIEMEEVAATASDIAHTHYKHVFYPYISDAVTEEAKAPLVIIEGTLWKGDKERETKVIYKKHLKIEGQADFLGFKRNTRYTLVIKKAVPGELEATVTVDKWNEETVEAKLSPVTPRVSEIWDPASAFGYFTVDFNTQTTTFKKETRDKDMFLRVDANVDWEIVDEAQNKVLPLNTYFVVRDWLMITQYNGRSYDKYNSIPYGINVYVKSANTTGKDRSARIILRNKINHNQQTVVTIIQKG</sequence>
<comment type="similarity">
    <text evidence="2">Belongs to the bacteroidetes fimbrillin superfamily. FimA/Mfa1 family.</text>
</comment>
<name>A0A137SS79_9BACT</name>
<dbReference type="PROSITE" id="PS51257">
    <property type="entry name" value="PROKAR_LIPOPROTEIN"/>
    <property type="match status" value="1"/>
</dbReference>
<evidence type="ECO:0000256" key="4">
    <source>
        <dbReference type="ARBA" id="ARBA00023263"/>
    </source>
</evidence>
<dbReference type="Pfam" id="PF06321">
    <property type="entry name" value="P_gingi_FimA"/>
    <property type="match status" value="1"/>
</dbReference>
<feature type="signal peptide" evidence="5">
    <location>
        <begin position="1"/>
        <end position="21"/>
    </location>
</feature>
<protein>
    <recommendedName>
        <fullName evidence="6">Major fimbrial subunit protein N-terminal domain-containing protein</fullName>
    </recommendedName>
</protein>